<reference evidence="1 2" key="1">
    <citation type="submission" date="2024-10" db="EMBL/GenBank/DDBJ databases">
        <title>The Natural Products Discovery Center: Release of the First 8490 Sequenced Strains for Exploring Actinobacteria Biosynthetic Diversity.</title>
        <authorList>
            <person name="Kalkreuter E."/>
            <person name="Kautsar S.A."/>
            <person name="Yang D."/>
            <person name="Bader C.D."/>
            <person name="Teijaro C.N."/>
            <person name="Fluegel L."/>
            <person name="Davis C.M."/>
            <person name="Simpson J.R."/>
            <person name="Lauterbach L."/>
            <person name="Steele A.D."/>
            <person name="Gui C."/>
            <person name="Meng S."/>
            <person name="Li G."/>
            <person name="Viehrig K."/>
            <person name="Ye F."/>
            <person name="Su P."/>
            <person name="Kiefer A.F."/>
            <person name="Nichols A."/>
            <person name="Cepeda A.J."/>
            <person name="Yan W."/>
            <person name="Fan B."/>
            <person name="Jiang Y."/>
            <person name="Adhikari A."/>
            <person name="Zheng C.-J."/>
            <person name="Schuster L."/>
            <person name="Cowan T.M."/>
            <person name="Smanski M.J."/>
            <person name="Chevrette M.G."/>
            <person name="De Carvalho L.P.S."/>
            <person name="Shen B."/>
        </authorList>
    </citation>
    <scope>NUCLEOTIDE SEQUENCE [LARGE SCALE GENOMIC DNA]</scope>
    <source>
        <strain evidence="1 2">NPDC002173</strain>
    </source>
</reference>
<accession>A0ABW6T306</accession>
<dbReference type="Proteomes" id="UP001602013">
    <property type="component" value="Unassembled WGS sequence"/>
</dbReference>
<protein>
    <submittedName>
        <fullName evidence="1">Uncharacterized protein</fullName>
    </submittedName>
</protein>
<comment type="caution">
    <text evidence="1">The sequence shown here is derived from an EMBL/GenBank/DDBJ whole genome shotgun (WGS) entry which is preliminary data.</text>
</comment>
<dbReference type="RefSeq" id="WP_387417834.1">
    <property type="nucleotide sequence ID" value="NZ_JBIASD010000052.1"/>
</dbReference>
<name>A0ABW6T306_9ACTN</name>
<evidence type="ECO:0000313" key="1">
    <source>
        <dbReference type="EMBL" id="MFF3671666.1"/>
    </source>
</evidence>
<organism evidence="1 2">
    <name type="scientific">Microtetraspora malaysiensis</name>
    <dbReference type="NCBI Taxonomy" id="161358"/>
    <lineage>
        <taxon>Bacteria</taxon>
        <taxon>Bacillati</taxon>
        <taxon>Actinomycetota</taxon>
        <taxon>Actinomycetes</taxon>
        <taxon>Streptosporangiales</taxon>
        <taxon>Streptosporangiaceae</taxon>
        <taxon>Microtetraspora</taxon>
    </lineage>
</organism>
<keyword evidence="2" id="KW-1185">Reference proteome</keyword>
<sequence length="55" mass="6191">MDDETNPLVELPAEILDEMSPGERLAYLLYVDEPVPEEVTRAAQRAVSDACDRTR</sequence>
<dbReference type="EMBL" id="JBIASD010000052">
    <property type="protein sequence ID" value="MFF3671666.1"/>
    <property type="molecule type" value="Genomic_DNA"/>
</dbReference>
<proteinExistence type="predicted"/>
<evidence type="ECO:0000313" key="2">
    <source>
        <dbReference type="Proteomes" id="UP001602013"/>
    </source>
</evidence>
<gene>
    <name evidence="1" type="ORF">ACFYXI_39395</name>
</gene>